<dbReference type="InterPro" id="IPR003593">
    <property type="entry name" value="AAA+_ATPase"/>
</dbReference>
<evidence type="ECO:0000313" key="2">
    <source>
        <dbReference type="EMBL" id="KXF80026.1"/>
    </source>
</evidence>
<dbReference type="GO" id="GO:0016887">
    <property type="term" value="F:ATP hydrolysis activity"/>
    <property type="evidence" value="ECO:0007669"/>
    <property type="project" value="InterPro"/>
</dbReference>
<reference evidence="2 3" key="1">
    <citation type="submission" date="2015-11" db="EMBL/GenBank/DDBJ databases">
        <title>Genomic Taxonomy of the Vibrionaceae.</title>
        <authorList>
            <person name="Gomez-Gil B."/>
            <person name="Enciso-Ibarra J."/>
        </authorList>
    </citation>
    <scope>NUCLEOTIDE SEQUENCE [LARGE SCALE GENOMIC DNA]</scope>
    <source>
        <strain evidence="2 3">CAIM 912</strain>
    </source>
</reference>
<dbReference type="PANTHER" id="PTHR35894:SF7">
    <property type="entry name" value="GENERAL SECRETION PATHWAY PROTEIN A-RELATED"/>
    <property type="match status" value="1"/>
</dbReference>
<dbReference type="SMART" id="SM00382">
    <property type="entry name" value="AAA"/>
    <property type="match status" value="1"/>
</dbReference>
<name>A0A135I3K3_9GAMM</name>
<dbReference type="Pfam" id="PF13401">
    <property type="entry name" value="AAA_22"/>
    <property type="match status" value="1"/>
</dbReference>
<protein>
    <submittedName>
        <fullName evidence="2">MSHA biogenesis protein MshM</fullName>
    </submittedName>
</protein>
<dbReference type="PANTHER" id="PTHR35894">
    <property type="entry name" value="GENERAL SECRETION PATHWAY PROTEIN A-RELATED"/>
    <property type="match status" value="1"/>
</dbReference>
<feature type="domain" description="AAA+ ATPase" evidence="1">
    <location>
        <begin position="42"/>
        <end position="209"/>
    </location>
</feature>
<dbReference type="InterPro" id="IPR052026">
    <property type="entry name" value="ExeA_AAA_ATPase_DNA-bind"/>
</dbReference>
<dbReference type="InterPro" id="IPR049945">
    <property type="entry name" value="AAA_22"/>
</dbReference>
<dbReference type="OrthoDB" id="9780149at2"/>
<gene>
    <name evidence="2" type="ORF">ATN88_13400</name>
</gene>
<dbReference type="Proteomes" id="UP000070529">
    <property type="component" value="Unassembled WGS sequence"/>
</dbReference>
<sequence>MYLTHFKLREAPFSLTPDTRCFFGLRSHVEAINTCMTAAKMGEGLVKVTGEVGTGKTLVCRYLLKTLAKEFTLVYLPNPANNVASLYRMIADELSIDSNTEQEMLLGAIQRAAIEAARQEKPVLILCDEAQALPDDVLEAIRLLGNLETEQRKLIQQILFGQPELDERLRQHNMRQLLQRISFSAELFPMTFVEASAYIDHRLEEQGAEEGLFSLWAKRRIWVASQGIPRIAHQLCHKALLVSFSKGQKKVSGSSVKLAIKDTPMAKQHSSLRAIWG</sequence>
<evidence type="ECO:0000313" key="3">
    <source>
        <dbReference type="Proteomes" id="UP000070529"/>
    </source>
</evidence>
<organism evidence="2 3">
    <name type="scientific">Enterovibrio coralii</name>
    <dbReference type="NCBI Taxonomy" id="294935"/>
    <lineage>
        <taxon>Bacteria</taxon>
        <taxon>Pseudomonadati</taxon>
        <taxon>Pseudomonadota</taxon>
        <taxon>Gammaproteobacteria</taxon>
        <taxon>Vibrionales</taxon>
        <taxon>Vibrionaceae</taxon>
        <taxon>Enterovibrio</taxon>
    </lineage>
</organism>
<evidence type="ECO:0000259" key="1">
    <source>
        <dbReference type="SMART" id="SM00382"/>
    </source>
</evidence>
<proteinExistence type="predicted"/>
<dbReference type="InterPro" id="IPR027417">
    <property type="entry name" value="P-loop_NTPase"/>
</dbReference>
<dbReference type="EMBL" id="LNTY01000058">
    <property type="protein sequence ID" value="KXF80026.1"/>
    <property type="molecule type" value="Genomic_DNA"/>
</dbReference>
<comment type="caution">
    <text evidence="2">The sequence shown here is derived from an EMBL/GenBank/DDBJ whole genome shotgun (WGS) entry which is preliminary data.</text>
</comment>
<dbReference type="Gene3D" id="3.40.50.300">
    <property type="entry name" value="P-loop containing nucleotide triphosphate hydrolases"/>
    <property type="match status" value="1"/>
</dbReference>
<dbReference type="RefSeq" id="WP_067419669.1">
    <property type="nucleotide sequence ID" value="NZ_LNTY01000058.1"/>
</dbReference>
<dbReference type="CDD" id="cd00009">
    <property type="entry name" value="AAA"/>
    <property type="match status" value="1"/>
</dbReference>
<keyword evidence="3" id="KW-1185">Reference proteome</keyword>
<accession>A0A135I3K3</accession>
<dbReference type="STRING" id="294935.ATN88_13400"/>
<dbReference type="AlphaFoldDB" id="A0A135I3K3"/>
<dbReference type="SUPFAM" id="SSF52540">
    <property type="entry name" value="P-loop containing nucleoside triphosphate hydrolases"/>
    <property type="match status" value="1"/>
</dbReference>